<dbReference type="AlphaFoldDB" id="A0A1T5FQW1"/>
<dbReference type="InterPro" id="IPR001451">
    <property type="entry name" value="Hexapep"/>
</dbReference>
<dbReference type="Proteomes" id="UP000190541">
    <property type="component" value="Unassembled WGS sequence"/>
</dbReference>
<dbReference type="EMBL" id="FUYS01000020">
    <property type="protein sequence ID" value="SKB98549.1"/>
    <property type="molecule type" value="Genomic_DNA"/>
</dbReference>
<dbReference type="OrthoDB" id="9814490at2"/>
<dbReference type="NCBIfam" id="NF007797">
    <property type="entry name" value="PRK10502.1"/>
    <property type="match status" value="1"/>
</dbReference>
<accession>A0A1T5FQW1</accession>
<gene>
    <name evidence="3" type="ORF">SAMN05660226_04147</name>
</gene>
<proteinExistence type="inferred from homology"/>
<keyword evidence="2 3" id="KW-0808">Transferase</keyword>
<evidence type="ECO:0000256" key="1">
    <source>
        <dbReference type="ARBA" id="ARBA00007274"/>
    </source>
</evidence>
<dbReference type="PANTHER" id="PTHR23416:SF23">
    <property type="entry name" value="ACETYLTRANSFERASE C18B11.09C-RELATED"/>
    <property type="match status" value="1"/>
</dbReference>
<dbReference type="SUPFAM" id="SSF51161">
    <property type="entry name" value="Trimeric LpxA-like enzymes"/>
    <property type="match status" value="1"/>
</dbReference>
<evidence type="ECO:0000313" key="4">
    <source>
        <dbReference type="Proteomes" id="UP000190541"/>
    </source>
</evidence>
<protein>
    <submittedName>
        <fullName evidence="3">Putative colanic acid biosynthesis acetyltransferase WcaF</fullName>
    </submittedName>
</protein>
<dbReference type="GO" id="GO:0005829">
    <property type="term" value="C:cytosol"/>
    <property type="evidence" value="ECO:0007669"/>
    <property type="project" value="TreeGrafter"/>
</dbReference>
<evidence type="ECO:0000256" key="2">
    <source>
        <dbReference type="ARBA" id="ARBA00022679"/>
    </source>
</evidence>
<dbReference type="RefSeq" id="WP_079718756.1">
    <property type="nucleotide sequence ID" value="NZ_FUYS01000020.1"/>
</dbReference>
<dbReference type="Gene3D" id="2.160.10.10">
    <property type="entry name" value="Hexapeptide repeat proteins"/>
    <property type="match status" value="1"/>
</dbReference>
<organism evidence="3 4">
    <name type="scientific">Parapedobacter luteus</name>
    <dbReference type="NCBI Taxonomy" id="623280"/>
    <lineage>
        <taxon>Bacteria</taxon>
        <taxon>Pseudomonadati</taxon>
        <taxon>Bacteroidota</taxon>
        <taxon>Sphingobacteriia</taxon>
        <taxon>Sphingobacteriales</taxon>
        <taxon>Sphingobacteriaceae</taxon>
        <taxon>Parapedobacter</taxon>
    </lineage>
</organism>
<dbReference type="InterPro" id="IPR051159">
    <property type="entry name" value="Hexapeptide_acetyltransf"/>
</dbReference>
<dbReference type="STRING" id="623280.SAMN05660226_04147"/>
<dbReference type="Pfam" id="PF00132">
    <property type="entry name" value="Hexapep"/>
    <property type="match status" value="1"/>
</dbReference>
<reference evidence="3 4" key="1">
    <citation type="submission" date="2017-02" db="EMBL/GenBank/DDBJ databases">
        <authorList>
            <person name="Peterson S.W."/>
        </authorList>
    </citation>
    <scope>NUCLEOTIDE SEQUENCE [LARGE SCALE GENOMIC DNA]</scope>
    <source>
        <strain evidence="3 4">DSM 22899</strain>
    </source>
</reference>
<dbReference type="InterPro" id="IPR011004">
    <property type="entry name" value="Trimer_LpxA-like_sf"/>
</dbReference>
<name>A0A1T5FQW1_9SPHI</name>
<keyword evidence="4" id="KW-1185">Reference proteome</keyword>
<dbReference type="GO" id="GO:0008374">
    <property type="term" value="F:O-acyltransferase activity"/>
    <property type="evidence" value="ECO:0007669"/>
    <property type="project" value="TreeGrafter"/>
</dbReference>
<comment type="similarity">
    <text evidence="1">Belongs to the transferase hexapeptide repeat family.</text>
</comment>
<sequence length="182" mass="20605">MSYNTDTYTGPSFSLRNRISRVLWNIVYLLFFRYSPRPFHIWRAFLLRLFGAKIGRGVHVYPRAKIWAPWMVKIGDESGVADDVTLYSQAPINIGNRVVISQGTYVCTGTHDYMKRGFPLVALPIIIEDYAWVATQVFIHPGVTIGEGSVVGARSVVTKDTGRWMVCSGFPCKPLKERVMLD</sequence>
<evidence type="ECO:0000313" key="3">
    <source>
        <dbReference type="EMBL" id="SKB98549.1"/>
    </source>
</evidence>
<dbReference type="PANTHER" id="PTHR23416">
    <property type="entry name" value="SIALIC ACID SYNTHASE-RELATED"/>
    <property type="match status" value="1"/>
</dbReference>
<dbReference type="CDD" id="cd05825">
    <property type="entry name" value="LbH_wcaF_like"/>
    <property type="match status" value="1"/>
</dbReference>